<dbReference type="CDD" id="cd00609">
    <property type="entry name" value="AAT_like"/>
    <property type="match status" value="1"/>
</dbReference>
<dbReference type="EMBL" id="BAAARA010000008">
    <property type="protein sequence ID" value="GAA2349101.1"/>
    <property type="molecule type" value="Genomic_DNA"/>
</dbReference>
<feature type="domain" description="Aminotransferase class I/classII large" evidence="4">
    <location>
        <begin position="14"/>
        <end position="329"/>
    </location>
</feature>
<sequence length="337" mass="36194">MRHHGDVEAERGLVDFAVNVRLDRPPEWLRGRLAGALDQLGHYPSAADDLAARSAAATRHGRSPDEVLVLAGAAEGFALLPALKPRLAALVHPSFTEPELALRDAGVPVERVQLDDYRLDPSAIPEAADLVVLGNPTNPTSVLHPAAGIRELLRPGRVVVVDEAFADTVPGERESLAGCAEPGLLVLRSLTKMWGLPGLRAGYALGDAELLAELSRLRPHWPVNALVLEAVRACCEPAAVAESERAAEEFAAHRQDLLDRLADLPEVSVAEPAEGPFLLLRVPGGERVRHELRARGVAVRRGDTFPGLGPDHLRVAVRSPEQNSLLVKAFRDVLECG</sequence>
<evidence type="ECO:0000256" key="2">
    <source>
        <dbReference type="ARBA" id="ARBA00022898"/>
    </source>
</evidence>
<comment type="caution">
    <text evidence="5">The sequence shown here is derived from an EMBL/GenBank/DDBJ whole genome shotgun (WGS) entry which is preliminary data.</text>
</comment>
<dbReference type="InterPro" id="IPR004839">
    <property type="entry name" value="Aminotransferase_I/II_large"/>
</dbReference>
<dbReference type="SUPFAM" id="SSF53383">
    <property type="entry name" value="PLP-dependent transferases"/>
    <property type="match status" value="1"/>
</dbReference>
<evidence type="ECO:0000256" key="1">
    <source>
        <dbReference type="ARBA" id="ARBA00001933"/>
    </source>
</evidence>
<name>A0ABP5TG89_9PSEU</name>
<dbReference type="Proteomes" id="UP001501218">
    <property type="component" value="Unassembled WGS sequence"/>
</dbReference>
<organism evidence="5 6">
    <name type="scientific">Saccharopolyspora halophila</name>
    <dbReference type="NCBI Taxonomy" id="405551"/>
    <lineage>
        <taxon>Bacteria</taxon>
        <taxon>Bacillati</taxon>
        <taxon>Actinomycetota</taxon>
        <taxon>Actinomycetes</taxon>
        <taxon>Pseudonocardiales</taxon>
        <taxon>Pseudonocardiaceae</taxon>
        <taxon>Saccharopolyspora</taxon>
    </lineage>
</organism>
<keyword evidence="3" id="KW-0808">Transferase</keyword>
<evidence type="ECO:0000313" key="6">
    <source>
        <dbReference type="Proteomes" id="UP001501218"/>
    </source>
</evidence>
<dbReference type="PANTHER" id="PTHR42885">
    <property type="entry name" value="HISTIDINOL-PHOSPHATE AMINOTRANSFERASE-RELATED"/>
    <property type="match status" value="1"/>
</dbReference>
<gene>
    <name evidence="5" type="primary">cobC</name>
    <name evidence="5" type="ORF">GCM10009854_28350</name>
</gene>
<proteinExistence type="inferred from homology"/>
<dbReference type="InterPro" id="IPR004838">
    <property type="entry name" value="NHTrfase_class1_PyrdxlP-BS"/>
</dbReference>
<evidence type="ECO:0000259" key="4">
    <source>
        <dbReference type="Pfam" id="PF00155"/>
    </source>
</evidence>
<dbReference type="NCBIfam" id="NF005915">
    <property type="entry name" value="PRK07908.1"/>
    <property type="match status" value="1"/>
</dbReference>
<keyword evidence="2" id="KW-0663">Pyridoxal phosphate</keyword>
<protein>
    <recommendedName>
        <fullName evidence="3">Aminotransferase</fullName>
        <ecNumber evidence="3">2.6.1.-</ecNumber>
    </recommendedName>
</protein>
<dbReference type="Gene3D" id="3.90.1150.10">
    <property type="entry name" value="Aspartate Aminotransferase, domain 1"/>
    <property type="match status" value="1"/>
</dbReference>
<evidence type="ECO:0000256" key="3">
    <source>
        <dbReference type="RuleBase" id="RU000481"/>
    </source>
</evidence>
<dbReference type="Gene3D" id="3.40.640.10">
    <property type="entry name" value="Type I PLP-dependent aspartate aminotransferase-like (Major domain)"/>
    <property type="match status" value="1"/>
</dbReference>
<dbReference type="InterPro" id="IPR015424">
    <property type="entry name" value="PyrdxlP-dep_Trfase"/>
</dbReference>
<dbReference type="Pfam" id="PF00155">
    <property type="entry name" value="Aminotran_1_2"/>
    <property type="match status" value="1"/>
</dbReference>
<reference evidence="6" key="1">
    <citation type="journal article" date="2019" name="Int. J. Syst. Evol. Microbiol.">
        <title>The Global Catalogue of Microorganisms (GCM) 10K type strain sequencing project: providing services to taxonomists for standard genome sequencing and annotation.</title>
        <authorList>
            <consortium name="The Broad Institute Genomics Platform"/>
            <consortium name="The Broad Institute Genome Sequencing Center for Infectious Disease"/>
            <person name="Wu L."/>
            <person name="Ma J."/>
        </authorList>
    </citation>
    <scope>NUCLEOTIDE SEQUENCE [LARGE SCALE GENOMIC DNA]</scope>
    <source>
        <strain evidence="6">JCM 16221</strain>
    </source>
</reference>
<dbReference type="InterPro" id="IPR015422">
    <property type="entry name" value="PyrdxlP-dep_Trfase_small"/>
</dbReference>
<comment type="similarity">
    <text evidence="3">Belongs to the class-I pyridoxal-phosphate-dependent aminotransferase family.</text>
</comment>
<dbReference type="PANTHER" id="PTHR42885:SF1">
    <property type="entry name" value="THREONINE-PHOSPHATE DECARBOXYLASE"/>
    <property type="match status" value="1"/>
</dbReference>
<comment type="cofactor">
    <cofactor evidence="1 3">
        <name>pyridoxal 5'-phosphate</name>
        <dbReference type="ChEBI" id="CHEBI:597326"/>
    </cofactor>
</comment>
<dbReference type="EC" id="2.6.1.-" evidence="3"/>
<dbReference type="PROSITE" id="PS00105">
    <property type="entry name" value="AA_TRANSFER_CLASS_1"/>
    <property type="match status" value="1"/>
</dbReference>
<dbReference type="InterPro" id="IPR015421">
    <property type="entry name" value="PyrdxlP-dep_Trfase_major"/>
</dbReference>
<keyword evidence="3" id="KW-0032">Aminotransferase</keyword>
<keyword evidence="6" id="KW-1185">Reference proteome</keyword>
<accession>A0ABP5TG89</accession>
<evidence type="ECO:0000313" key="5">
    <source>
        <dbReference type="EMBL" id="GAA2349101.1"/>
    </source>
</evidence>